<keyword evidence="1" id="KW-0378">Hydrolase</keyword>
<organism evidence="1">
    <name type="scientific">Tanacetum cinerariifolium</name>
    <name type="common">Dalmatian daisy</name>
    <name type="synonym">Chrysanthemum cinerariifolium</name>
    <dbReference type="NCBI Taxonomy" id="118510"/>
    <lineage>
        <taxon>Eukaryota</taxon>
        <taxon>Viridiplantae</taxon>
        <taxon>Streptophyta</taxon>
        <taxon>Embryophyta</taxon>
        <taxon>Tracheophyta</taxon>
        <taxon>Spermatophyta</taxon>
        <taxon>Magnoliopsida</taxon>
        <taxon>eudicotyledons</taxon>
        <taxon>Gunneridae</taxon>
        <taxon>Pentapetalae</taxon>
        <taxon>asterids</taxon>
        <taxon>campanulids</taxon>
        <taxon>Asterales</taxon>
        <taxon>Asteraceae</taxon>
        <taxon>Asteroideae</taxon>
        <taxon>Anthemideae</taxon>
        <taxon>Anthemidinae</taxon>
        <taxon>Tanacetum</taxon>
    </lineage>
</organism>
<dbReference type="EMBL" id="BKCJ010029323">
    <property type="protein sequence ID" value="GEV63213.1"/>
    <property type="molecule type" value="Genomic_DNA"/>
</dbReference>
<comment type="caution">
    <text evidence="1">The sequence shown here is derived from an EMBL/GenBank/DDBJ whole genome shotgun (WGS) entry which is preliminary data.</text>
</comment>
<dbReference type="AlphaFoldDB" id="A0A699GRA5"/>
<accession>A0A699GRA5</accession>
<dbReference type="PANTHER" id="PTHR45786:SF74">
    <property type="entry name" value="ATP-DEPENDENT DNA HELICASE"/>
    <property type="match status" value="1"/>
</dbReference>
<reference evidence="1" key="1">
    <citation type="journal article" date="2019" name="Sci. Rep.">
        <title>Draft genome of Tanacetum cinerariifolium, the natural source of mosquito coil.</title>
        <authorList>
            <person name="Yamashiro T."/>
            <person name="Shiraishi A."/>
            <person name="Satake H."/>
            <person name="Nakayama K."/>
        </authorList>
    </citation>
    <scope>NUCLEOTIDE SEQUENCE</scope>
</reference>
<dbReference type="PANTHER" id="PTHR45786">
    <property type="entry name" value="DNA BINDING PROTEIN-LIKE"/>
    <property type="match status" value="1"/>
</dbReference>
<keyword evidence="1" id="KW-0067">ATP-binding</keyword>
<sequence length="554" mass="62118">MNLRGGFNEFQKQTGTILNHVETFATFDALDNVSSGYGPGCDVSSVSTSLASCSSRITGLYLDVFQKCFEFCGVKSQRECSTTFRGSSTFVGRVRDGLDKRKLQPSGHTDVFKAYLAICSCGTGSWRSRSLSHTMTVLNSNLAHTDCGYHVSQDGGNTRQNCQLRSTIGVSNNGSSASRRGRNVQVRPRLNSVAGVRGTSWRTSRRVLTSASAVDTTFFASAGTSYTLVILETVIRAVITAGLLFGGRIQMQPPREPPEYIKSLFGSKHFMENIRAYNKMFAMTSFGAKINKYINAGRGPKRQMQRTRYSRVHNAEGARGYELPTSNTLGAMVFESESAGLHKKNQNDIRSDYLSGLYDASSRGERDGYEVGGRIIIPMSFTGDPRYIYPYYLDAFLFTVYVVCRVFEQTIQALISFLKEERIFGDVTRALSCEPTVSPPNDNQIDFRISFNESDDEDYTMSGIDNDLFTYEVEVAYVPCNSNKDDFLEQRMLQEADDDMGYDSSDVAFTEWLGSKNFNYETMDHYTKRALWIYWIRGDDEVKLSDAEFSNNSY</sequence>
<dbReference type="GO" id="GO:0004386">
    <property type="term" value="F:helicase activity"/>
    <property type="evidence" value="ECO:0007669"/>
    <property type="project" value="UniProtKB-KW"/>
</dbReference>
<proteinExistence type="predicted"/>
<name>A0A699GRA5_TANCI</name>
<gene>
    <name evidence="1" type="ORF">Tci_135190</name>
</gene>
<evidence type="ECO:0000313" key="1">
    <source>
        <dbReference type="EMBL" id="GEV63213.1"/>
    </source>
</evidence>
<protein>
    <submittedName>
        <fullName evidence="1">Helitron helicase-like domain-containing protein</fullName>
    </submittedName>
</protein>
<keyword evidence="1" id="KW-0547">Nucleotide-binding</keyword>
<keyword evidence="1" id="KW-0347">Helicase</keyword>